<evidence type="ECO:0000313" key="3">
    <source>
        <dbReference type="Proteomes" id="UP001597111"/>
    </source>
</evidence>
<dbReference type="Pfam" id="PF24336">
    <property type="entry name" value="DUF7504"/>
    <property type="match status" value="1"/>
</dbReference>
<gene>
    <name evidence="2" type="ORF">ACFR9S_08380</name>
</gene>
<name>A0ABD6B6U1_9EURY</name>
<dbReference type="Proteomes" id="UP001597111">
    <property type="component" value="Unassembled WGS sequence"/>
</dbReference>
<dbReference type="AlphaFoldDB" id="A0ABD6B6U1"/>
<sequence>MSSPVRSARGEGGGLRETFRELKQRGPQVLVTGDVPEAVSRRATRRLLGHPDEERHRVFALTDGDAAAERWFPGDRTPADDRATLISGGELRSSAVVGASAGRDG</sequence>
<organism evidence="2 3">
    <name type="scientific">Halolamina salina</name>
    <dbReference type="NCBI Taxonomy" id="1220023"/>
    <lineage>
        <taxon>Archaea</taxon>
        <taxon>Methanobacteriati</taxon>
        <taxon>Methanobacteriota</taxon>
        <taxon>Stenosarchaea group</taxon>
        <taxon>Halobacteria</taxon>
        <taxon>Halobacteriales</taxon>
        <taxon>Haloferacaceae</taxon>
    </lineage>
</organism>
<keyword evidence="3" id="KW-1185">Reference proteome</keyword>
<comment type="caution">
    <text evidence="2">The sequence shown here is derived from an EMBL/GenBank/DDBJ whole genome shotgun (WGS) entry which is preliminary data.</text>
</comment>
<accession>A0ABD6B6U1</accession>
<reference evidence="2 3" key="1">
    <citation type="journal article" date="2019" name="Int. J. Syst. Evol. Microbiol.">
        <title>The Global Catalogue of Microorganisms (GCM) 10K type strain sequencing project: providing services to taxonomists for standard genome sequencing and annotation.</title>
        <authorList>
            <consortium name="The Broad Institute Genomics Platform"/>
            <consortium name="The Broad Institute Genome Sequencing Center for Infectious Disease"/>
            <person name="Wu L."/>
            <person name="Ma J."/>
        </authorList>
    </citation>
    <scope>NUCLEOTIDE SEQUENCE [LARGE SCALE GENOMIC DNA]</scope>
    <source>
        <strain evidence="2 3">CGMCC 1.12285</strain>
    </source>
</reference>
<protein>
    <submittedName>
        <fullName evidence="2">Uncharacterized protein</fullName>
    </submittedName>
</protein>
<feature type="region of interest" description="Disordered" evidence="1">
    <location>
        <begin position="1"/>
        <end position="25"/>
    </location>
</feature>
<dbReference type="EMBL" id="JBHUDH010000086">
    <property type="protein sequence ID" value="MFD1526316.1"/>
    <property type="molecule type" value="Genomic_DNA"/>
</dbReference>
<dbReference type="InterPro" id="IPR055927">
    <property type="entry name" value="DUF7504"/>
</dbReference>
<feature type="non-terminal residue" evidence="2">
    <location>
        <position position="105"/>
    </location>
</feature>
<evidence type="ECO:0000256" key="1">
    <source>
        <dbReference type="SAM" id="MobiDB-lite"/>
    </source>
</evidence>
<proteinExistence type="predicted"/>
<evidence type="ECO:0000313" key="2">
    <source>
        <dbReference type="EMBL" id="MFD1526316.1"/>
    </source>
</evidence>